<organism evidence="1 2">
    <name type="scientific">Ixodes persulcatus</name>
    <name type="common">Taiga tick</name>
    <dbReference type="NCBI Taxonomy" id="34615"/>
    <lineage>
        <taxon>Eukaryota</taxon>
        <taxon>Metazoa</taxon>
        <taxon>Ecdysozoa</taxon>
        <taxon>Arthropoda</taxon>
        <taxon>Chelicerata</taxon>
        <taxon>Arachnida</taxon>
        <taxon>Acari</taxon>
        <taxon>Parasitiformes</taxon>
        <taxon>Ixodida</taxon>
        <taxon>Ixodoidea</taxon>
        <taxon>Ixodidae</taxon>
        <taxon>Ixodinae</taxon>
        <taxon>Ixodes</taxon>
    </lineage>
</organism>
<evidence type="ECO:0000313" key="1">
    <source>
        <dbReference type="EMBL" id="KAG0427697.1"/>
    </source>
</evidence>
<comment type="caution">
    <text evidence="1">The sequence shown here is derived from an EMBL/GenBank/DDBJ whole genome shotgun (WGS) entry which is preliminary data.</text>
</comment>
<name>A0AC60Q1Z9_IXOPE</name>
<gene>
    <name evidence="1" type="ORF">HPB47_025282</name>
</gene>
<sequence length="293" mass="34146">MAAVQSTSKIRKPSFVEVQGVLAPWNCDVSHVLFAIMYRPYPGDVIVASYPRCGGIWVSLLLYMLTHDAKQPEDQKAFFQDCLFLEELGRKVEDVAPPRKLQTHLPAKKLRLSPAAKYIYVVRSYKDCCVSLYDFMITKAADYRFKDGTFDEYFQSFIDGTMENNDYFDHLVSWWAHKNDPNFFFVLLENLKNNFEKCVVEMAEFLEGRAARLVRDAEKLKRIVDLGTFDCSKLERDRGLDFLKEGDCFMNCVSCVDEYWKARLTEKQSESLDLKFYEKTMGTPLEELFRKSF</sequence>
<accession>A0AC60Q1Z9</accession>
<protein>
    <submittedName>
        <fullName evidence="1">Uncharacterized protein</fullName>
    </submittedName>
</protein>
<reference evidence="1 2" key="1">
    <citation type="journal article" date="2020" name="Cell">
        <title>Large-Scale Comparative Analyses of Tick Genomes Elucidate Their Genetic Diversity and Vector Capacities.</title>
        <authorList>
            <consortium name="Tick Genome and Microbiome Consortium (TIGMIC)"/>
            <person name="Jia N."/>
            <person name="Wang J."/>
            <person name="Shi W."/>
            <person name="Du L."/>
            <person name="Sun Y."/>
            <person name="Zhan W."/>
            <person name="Jiang J.F."/>
            <person name="Wang Q."/>
            <person name="Zhang B."/>
            <person name="Ji P."/>
            <person name="Bell-Sakyi L."/>
            <person name="Cui X.M."/>
            <person name="Yuan T.T."/>
            <person name="Jiang B.G."/>
            <person name="Yang W.F."/>
            <person name="Lam T.T."/>
            <person name="Chang Q.C."/>
            <person name="Ding S.J."/>
            <person name="Wang X.J."/>
            <person name="Zhu J.G."/>
            <person name="Ruan X.D."/>
            <person name="Zhao L."/>
            <person name="Wei J.T."/>
            <person name="Ye R.Z."/>
            <person name="Que T.C."/>
            <person name="Du C.H."/>
            <person name="Zhou Y.H."/>
            <person name="Cheng J.X."/>
            <person name="Dai P.F."/>
            <person name="Guo W.B."/>
            <person name="Han X.H."/>
            <person name="Huang E.J."/>
            <person name="Li L.F."/>
            <person name="Wei W."/>
            <person name="Gao Y.C."/>
            <person name="Liu J.Z."/>
            <person name="Shao H.Z."/>
            <person name="Wang X."/>
            <person name="Wang C.C."/>
            <person name="Yang T.C."/>
            <person name="Huo Q.B."/>
            <person name="Li W."/>
            <person name="Chen H.Y."/>
            <person name="Chen S.E."/>
            <person name="Zhou L.G."/>
            <person name="Ni X.B."/>
            <person name="Tian J.H."/>
            <person name="Sheng Y."/>
            <person name="Liu T."/>
            <person name="Pan Y.S."/>
            <person name="Xia L.Y."/>
            <person name="Li J."/>
            <person name="Zhao F."/>
            <person name="Cao W.C."/>
        </authorList>
    </citation>
    <scope>NUCLEOTIDE SEQUENCE [LARGE SCALE GENOMIC DNA]</scope>
    <source>
        <strain evidence="1">Iper-2018</strain>
    </source>
</reference>
<keyword evidence="2" id="KW-1185">Reference proteome</keyword>
<dbReference type="Proteomes" id="UP000805193">
    <property type="component" value="Unassembled WGS sequence"/>
</dbReference>
<dbReference type="EMBL" id="JABSTQ010009600">
    <property type="protein sequence ID" value="KAG0427697.1"/>
    <property type="molecule type" value="Genomic_DNA"/>
</dbReference>
<proteinExistence type="predicted"/>
<evidence type="ECO:0000313" key="2">
    <source>
        <dbReference type="Proteomes" id="UP000805193"/>
    </source>
</evidence>